<accession>A0A1V2UCH0</accession>
<dbReference type="AlphaFoldDB" id="A0A1V2UCH0"/>
<dbReference type="OrthoDB" id="2084803at2"/>
<name>A0A1V2UCH0_ENTMU</name>
<comment type="caution">
    <text evidence="1">The sequence shown here is derived from an EMBL/GenBank/DDBJ whole genome shotgun (WGS) entry which is preliminary data.</text>
</comment>
<gene>
    <name evidence="1" type="ORF">BTN92_13940</name>
</gene>
<dbReference type="RefSeq" id="WP_077151995.1">
    <property type="nucleotide sequence ID" value="NZ_CABMMO010000017.1"/>
</dbReference>
<organism evidence="1 2">
    <name type="scientific">Enterococcus mundtii</name>
    <dbReference type="NCBI Taxonomy" id="53346"/>
    <lineage>
        <taxon>Bacteria</taxon>
        <taxon>Bacillati</taxon>
        <taxon>Bacillota</taxon>
        <taxon>Bacilli</taxon>
        <taxon>Lactobacillales</taxon>
        <taxon>Enterococcaceae</taxon>
        <taxon>Enterococcus</taxon>
    </lineage>
</organism>
<evidence type="ECO:0000313" key="2">
    <source>
        <dbReference type="Proteomes" id="UP000189299"/>
    </source>
</evidence>
<dbReference type="Proteomes" id="UP000189299">
    <property type="component" value="Unassembled WGS sequence"/>
</dbReference>
<dbReference type="EMBL" id="MSTR01000017">
    <property type="protein sequence ID" value="ONN40948.1"/>
    <property type="molecule type" value="Genomic_DNA"/>
</dbReference>
<reference evidence="1 2" key="1">
    <citation type="submission" date="2016-12" db="EMBL/GenBank/DDBJ databases">
        <authorList>
            <person name="Song W.-J."/>
            <person name="Kurnit D.M."/>
        </authorList>
    </citation>
    <scope>NUCLEOTIDE SEQUENCE [LARGE SCALE GENOMIC DNA]</scope>
    <source>
        <strain evidence="1 2">CGB1038-1_S1</strain>
    </source>
</reference>
<protein>
    <submittedName>
        <fullName evidence="1">Uncharacterized protein</fullName>
    </submittedName>
</protein>
<sequence>MLEEAKSRLVEEAKKRLDILSIEDHVKAGFGKGEIYCSKRTAIMVNRMKFVLPVIYSVTDQQKKIIDKYEKKYGFIVFHIIETSTKHGLLLTLLQVSPHEFEWENDREELQEQKMMLCFTVNVDYEEYSEFSWCCFNEVGGGLLLQE</sequence>
<proteinExistence type="predicted"/>
<evidence type="ECO:0000313" key="1">
    <source>
        <dbReference type="EMBL" id="ONN40948.1"/>
    </source>
</evidence>